<sequence>MQALFPRTNAALLAAAMLMAGTAMARPTPTLTRAPFGTTPDGQPVERFTLDNAHGMRVQVLTYGGTLSAIEAPDRTGHVDDVVLGFPTLAGYTVDSAQGGLFFGATVGRVANRITRGTFVLDGQRYHIPPTEGTTALHGGRRGFDKQVWTVEGTELAADSASVTLKLVSPDGQEGFPGTLTTHVTFALNTRNELSLHYRATTDRPTVVNLTNHSYFNLGGEGSGTVENHVLQINAAAYTPTDAKALPLGTIAPVAGTALDFRTPQRIGARLRDSMPQMLHAHGYDQNWVLNPARPDAPVSGTPASGAPVTGAPVLAARLSDPASGRVMDVLTTQPGLQAYTANSLDGAYAGPSGRTYRQGDAIALETQHYPDSPNHPDFPSITLRPGQTYDETTIYRLGVEPVSASAP</sequence>
<dbReference type="CDD" id="cd09019">
    <property type="entry name" value="galactose_mutarotase_like"/>
    <property type="match status" value="1"/>
</dbReference>
<dbReference type="Proteomes" id="UP000623090">
    <property type="component" value="Unassembled WGS sequence"/>
</dbReference>
<dbReference type="EC" id="5.1.3.3" evidence="4 8"/>
<dbReference type="InterPro" id="IPR015443">
    <property type="entry name" value="Aldose_1-epimerase"/>
</dbReference>
<evidence type="ECO:0000256" key="9">
    <source>
        <dbReference type="SAM" id="SignalP"/>
    </source>
</evidence>
<evidence type="ECO:0000256" key="6">
    <source>
        <dbReference type="ARBA" id="ARBA00023235"/>
    </source>
</evidence>
<dbReference type="PANTHER" id="PTHR10091">
    <property type="entry name" value="ALDOSE-1-EPIMERASE"/>
    <property type="match status" value="1"/>
</dbReference>
<evidence type="ECO:0000256" key="4">
    <source>
        <dbReference type="ARBA" id="ARBA00013185"/>
    </source>
</evidence>
<comment type="pathway">
    <text evidence="2 8">Carbohydrate metabolism; hexose metabolism.</text>
</comment>
<evidence type="ECO:0000256" key="5">
    <source>
        <dbReference type="ARBA" id="ARBA00014165"/>
    </source>
</evidence>
<evidence type="ECO:0000256" key="7">
    <source>
        <dbReference type="ARBA" id="ARBA00023277"/>
    </source>
</evidence>
<dbReference type="SUPFAM" id="SSF74650">
    <property type="entry name" value="Galactose mutarotase-like"/>
    <property type="match status" value="1"/>
</dbReference>
<evidence type="ECO:0000256" key="8">
    <source>
        <dbReference type="PIRNR" id="PIRNR005096"/>
    </source>
</evidence>
<evidence type="ECO:0000313" key="10">
    <source>
        <dbReference type="EMBL" id="NPC65605.1"/>
    </source>
</evidence>
<name>A0ABX2ABJ9_9PROT</name>
<accession>A0ABX2ABJ9</accession>
<dbReference type="InterPro" id="IPR011013">
    <property type="entry name" value="Gal_mutarotase_sf_dom"/>
</dbReference>
<reference evidence="10 11" key="1">
    <citation type="journal article" date="2020" name="Microorganisms">
        <title>Description of Komagataeibacter melaceti sp. nov. and Komagataeibacter melomenusus sp. nov. Isolated from Apple Cider Vinegar.</title>
        <authorList>
            <person name="Maric L."/>
            <person name="Cleenwerck I."/>
            <person name="Accetto T."/>
            <person name="Vandamme P."/>
            <person name="Trcek J."/>
        </authorList>
    </citation>
    <scope>NUCLEOTIDE SEQUENCE [LARGE SCALE GENOMIC DNA]</scope>
    <source>
        <strain evidence="10 11">AV436</strain>
    </source>
</reference>
<evidence type="ECO:0000256" key="3">
    <source>
        <dbReference type="ARBA" id="ARBA00006206"/>
    </source>
</evidence>
<keyword evidence="11" id="KW-1185">Reference proteome</keyword>
<dbReference type="InterPro" id="IPR018052">
    <property type="entry name" value="Ald1_epimerase_CS"/>
</dbReference>
<evidence type="ECO:0000313" key="11">
    <source>
        <dbReference type="Proteomes" id="UP000623090"/>
    </source>
</evidence>
<dbReference type="InterPro" id="IPR014718">
    <property type="entry name" value="GH-type_carb-bd"/>
</dbReference>
<dbReference type="PANTHER" id="PTHR10091:SF0">
    <property type="entry name" value="GALACTOSE MUTAROTASE"/>
    <property type="match status" value="1"/>
</dbReference>
<gene>
    <name evidence="10" type="ORF">HNW77_04140</name>
</gene>
<keyword evidence="9" id="KW-0732">Signal</keyword>
<comment type="caution">
    <text evidence="10">The sequence shown here is derived from an EMBL/GenBank/DDBJ whole genome shotgun (WGS) entry which is preliminary data.</text>
</comment>
<dbReference type="Pfam" id="PF01263">
    <property type="entry name" value="Aldose_epim"/>
    <property type="match status" value="1"/>
</dbReference>
<dbReference type="InterPro" id="IPR047215">
    <property type="entry name" value="Galactose_mutarotase-like"/>
</dbReference>
<dbReference type="RefSeq" id="WP_172155657.1">
    <property type="nucleotide sequence ID" value="NZ_JABJWC010000006.1"/>
</dbReference>
<keyword evidence="7 8" id="KW-0119">Carbohydrate metabolism</keyword>
<comment type="similarity">
    <text evidence="3 8">Belongs to the aldose epimerase family.</text>
</comment>
<dbReference type="EMBL" id="JABJWC010000006">
    <property type="protein sequence ID" value="NPC65605.1"/>
    <property type="molecule type" value="Genomic_DNA"/>
</dbReference>
<evidence type="ECO:0000256" key="2">
    <source>
        <dbReference type="ARBA" id="ARBA00005028"/>
    </source>
</evidence>
<evidence type="ECO:0000256" key="1">
    <source>
        <dbReference type="ARBA" id="ARBA00001614"/>
    </source>
</evidence>
<feature type="signal peptide" evidence="9">
    <location>
        <begin position="1"/>
        <end position="25"/>
    </location>
</feature>
<dbReference type="NCBIfam" id="NF008277">
    <property type="entry name" value="PRK11055.1"/>
    <property type="match status" value="1"/>
</dbReference>
<dbReference type="Gene3D" id="2.70.98.10">
    <property type="match status" value="1"/>
</dbReference>
<comment type="catalytic activity">
    <reaction evidence="1 8">
        <text>alpha-D-glucose = beta-D-glucose</text>
        <dbReference type="Rhea" id="RHEA:10264"/>
        <dbReference type="ChEBI" id="CHEBI:15903"/>
        <dbReference type="ChEBI" id="CHEBI:17925"/>
        <dbReference type="EC" id="5.1.3.3"/>
    </reaction>
</comment>
<dbReference type="InterPro" id="IPR008183">
    <property type="entry name" value="Aldose_1/G6P_1-epimerase"/>
</dbReference>
<dbReference type="PROSITE" id="PS00545">
    <property type="entry name" value="ALDOSE_1_EPIMERASE"/>
    <property type="match status" value="1"/>
</dbReference>
<feature type="chain" id="PRO_5045342861" description="Aldose 1-epimerase" evidence="9">
    <location>
        <begin position="26"/>
        <end position="408"/>
    </location>
</feature>
<organism evidence="10 11">
    <name type="scientific">Komagataeibacter melomenusus</name>
    <dbReference type="NCBI Taxonomy" id="2766578"/>
    <lineage>
        <taxon>Bacteria</taxon>
        <taxon>Pseudomonadati</taxon>
        <taxon>Pseudomonadota</taxon>
        <taxon>Alphaproteobacteria</taxon>
        <taxon>Acetobacterales</taxon>
        <taxon>Acetobacteraceae</taxon>
        <taxon>Komagataeibacter</taxon>
    </lineage>
</organism>
<protein>
    <recommendedName>
        <fullName evidence="5 8">Aldose 1-epimerase</fullName>
        <ecNumber evidence="4 8">5.1.3.3</ecNumber>
    </recommendedName>
</protein>
<dbReference type="PIRSF" id="PIRSF005096">
    <property type="entry name" value="GALM"/>
    <property type="match status" value="1"/>
</dbReference>
<proteinExistence type="inferred from homology"/>
<keyword evidence="6 8" id="KW-0413">Isomerase</keyword>